<name>A0A6G1K0B4_9PLEO</name>
<evidence type="ECO:0000313" key="3">
    <source>
        <dbReference type="Proteomes" id="UP000799428"/>
    </source>
</evidence>
<gene>
    <name evidence="2" type="ORF">K504DRAFT_448003</name>
</gene>
<evidence type="ECO:0000313" key="2">
    <source>
        <dbReference type="EMBL" id="KAF2706299.1"/>
    </source>
</evidence>
<organism evidence="2 3">
    <name type="scientific">Pleomassaria siparia CBS 279.74</name>
    <dbReference type="NCBI Taxonomy" id="1314801"/>
    <lineage>
        <taxon>Eukaryota</taxon>
        <taxon>Fungi</taxon>
        <taxon>Dikarya</taxon>
        <taxon>Ascomycota</taxon>
        <taxon>Pezizomycotina</taxon>
        <taxon>Dothideomycetes</taxon>
        <taxon>Pleosporomycetidae</taxon>
        <taxon>Pleosporales</taxon>
        <taxon>Pleomassariaceae</taxon>
        <taxon>Pleomassaria</taxon>
    </lineage>
</organism>
<keyword evidence="3" id="KW-1185">Reference proteome</keyword>
<evidence type="ECO:0000256" key="1">
    <source>
        <dbReference type="SAM" id="MobiDB-lite"/>
    </source>
</evidence>
<feature type="region of interest" description="Disordered" evidence="1">
    <location>
        <begin position="1"/>
        <end position="20"/>
    </location>
</feature>
<protein>
    <submittedName>
        <fullName evidence="2">Uncharacterized protein</fullName>
    </submittedName>
</protein>
<dbReference type="AlphaFoldDB" id="A0A6G1K0B4"/>
<accession>A0A6G1K0B4</accession>
<proteinExistence type="predicted"/>
<dbReference type="EMBL" id="MU005776">
    <property type="protein sequence ID" value="KAF2706299.1"/>
    <property type="molecule type" value="Genomic_DNA"/>
</dbReference>
<reference evidence="2" key="1">
    <citation type="journal article" date="2020" name="Stud. Mycol.">
        <title>101 Dothideomycetes genomes: a test case for predicting lifestyles and emergence of pathogens.</title>
        <authorList>
            <person name="Haridas S."/>
            <person name="Albert R."/>
            <person name="Binder M."/>
            <person name="Bloem J."/>
            <person name="Labutti K."/>
            <person name="Salamov A."/>
            <person name="Andreopoulos B."/>
            <person name="Baker S."/>
            <person name="Barry K."/>
            <person name="Bills G."/>
            <person name="Bluhm B."/>
            <person name="Cannon C."/>
            <person name="Castanera R."/>
            <person name="Culley D."/>
            <person name="Daum C."/>
            <person name="Ezra D."/>
            <person name="Gonzalez J."/>
            <person name="Henrissat B."/>
            <person name="Kuo A."/>
            <person name="Liang C."/>
            <person name="Lipzen A."/>
            <person name="Lutzoni F."/>
            <person name="Magnuson J."/>
            <person name="Mondo S."/>
            <person name="Nolan M."/>
            <person name="Ohm R."/>
            <person name="Pangilinan J."/>
            <person name="Park H.-J."/>
            <person name="Ramirez L."/>
            <person name="Alfaro M."/>
            <person name="Sun H."/>
            <person name="Tritt A."/>
            <person name="Yoshinaga Y."/>
            <person name="Zwiers L.-H."/>
            <person name="Turgeon B."/>
            <person name="Goodwin S."/>
            <person name="Spatafora J."/>
            <person name="Crous P."/>
            <person name="Grigoriev I."/>
        </authorList>
    </citation>
    <scope>NUCLEOTIDE SEQUENCE</scope>
    <source>
        <strain evidence="2">CBS 279.74</strain>
    </source>
</reference>
<dbReference type="Proteomes" id="UP000799428">
    <property type="component" value="Unassembled WGS sequence"/>
</dbReference>
<sequence length="317" mass="36348">MSFEPSNSIPGMSSLTEPEQTSVMGPLFEDSVWDGPPTCSITLRKPTNVYTNLVVDDYNRWLCPICPLSPDENNPRRCREQLRCKGYVVVENDDSRSLVRAQNATEYERVNEEQALAYFANPPATAFCLHVYRSSDGKTTHCNYSRLGHISKRIEKTHGSKPPLFDPSVPEGLFWLKEKMRWDNIRKKLQRYPDRDVHSGYHGTWACPKCSISLAQADPTSAWYAYARSLRLKRRGWLKHEYVPVEWCNTNGEVMQRLTYINSFGATTETGNPGYFCNNLSFADGETLGKRCDYRYGTEAEFGFSLEKKCEVCFFSE</sequence>